<dbReference type="InterPro" id="IPR001266">
    <property type="entry name" value="Ribosomal_eS19"/>
</dbReference>
<evidence type="ECO:0000313" key="4">
    <source>
        <dbReference type="EMBL" id="KRX17715.1"/>
    </source>
</evidence>
<organism evidence="4 5">
    <name type="scientific">Trichinella nelsoni</name>
    <dbReference type="NCBI Taxonomy" id="6336"/>
    <lineage>
        <taxon>Eukaryota</taxon>
        <taxon>Metazoa</taxon>
        <taxon>Ecdysozoa</taxon>
        <taxon>Nematoda</taxon>
        <taxon>Enoplea</taxon>
        <taxon>Dorylaimia</taxon>
        <taxon>Trichinellida</taxon>
        <taxon>Trichinellidae</taxon>
        <taxon>Trichinella</taxon>
    </lineage>
</organism>
<dbReference type="FunFam" id="1.10.10.10:FF:000118">
    <property type="entry name" value="40S ribosomal protein S19"/>
    <property type="match status" value="1"/>
</dbReference>
<name>A0A0V0RTA6_9BILA</name>
<dbReference type="GO" id="GO:0003723">
    <property type="term" value="F:RNA binding"/>
    <property type="evidence" value="ECO:0007669"/>
    <property type="project" value="TreeGrafter"/>
</dbReference>
<comment type="similarity">
    <text evidence="1">Belongs to the eukaryotic ribosomal protein eS19 family.</text>
</comment>
<dbReference type="InterPro" id="IPR036390">
    <property type="entry name" value="WH_DNA-bd_sf"/>
</dbReference>
<reference evidence="4 5" key="1">
    <citation type="submission" date="2015-01" db="EMBL/GenBank/DDBJ databases">
        <title>Evolution of Trichinella species and genotypes.</title>
        <authorList>
            <person name="Korhonen P.K."/>
            <person name="Edoardo P."/>
            <person name="Giuseppe L.R."/>
            <person name="Gasser R.B."/>
        </authorList>
    </citation>
    <scope>NUCLEOTIDE SEQUENCE [LARGE SCALE GENOMIC DNA]</scope>
    <source>
        <strain evidence="4">ISS37</strain>
    </source>
</reference>
<dbReference type="PANTHER" id="PTHR11710:SF0">
    <property type="entry name" value="40S RIBOSOMAL PROTEIN S19"/>
    <property type="match status" value="1"/>
</dbReference>
<keyword evidence="5" id="KW-1185">Reference proteome</keyword>
<dbReference type="Pfam" id="PF01090">
    <property type="entry name" value="Ribosomal_S19e"/>
    <property type="match status" value="1"/>
</dbReference>
<evidence type="ECO:0000256" key="1">
    <source>
        <dbReference type="ARBA" id="ARBA00010014"/>
    </source>
</evidence>
<dbReference type="STRING" id="6336.A0A0V0RTA6"/>
<dbReference type="GO" id="GO:0003735">
    <property type="term" value="F:structural constituent of ribosome"/>
    <property type="evidence" value="ECO:0007669"/>
    <property type="project" value="InterPro"/>
</dbReference>
<comment type="caution">
    <text evidence="4">The sequence shown here is derived from an EMBL/GenBank/DDBJ whole genome shotgun (WGS) entry which is preliminary data.</text>
</comment>
<dbReference type="Proteomes" id="UP000054630">
    <property type="component" value="Unassembled WGS sequence"/>
</dbReference>
<evidence type="ECO:0000313" key="5">
    <source>
        <dbReference type="Proteomes" id="UP000054630"/>
    </source>
</evidence>
<dbReference type="AlphaFoldDB" id="A0A0V0RTA6"/>
<evidence type="ECO:0000256" key="3">
    <source>
        <dbReference type="ARBA" id="ARBA00023274"/>
    </source>
</evidence>
<sequence length="159" mass="17808">LLKSVMPISAKDVDQSELVNHLATFLKKSGKIKLPDWVDLVKLGSFKELAPVDPDWFYTRAASIARHLYIRSPTGVGAFRKVYGGRKRNGSAPAHFCLASSNVIRKCLQALEEIKWIEKAPNGKGRILTSTGRRDLDRIASQIYAKTHPRRKAASETRH</sequence>
<dbReference type="SMART" id="SM01413">
    <property type="entry name" value="Ribosomal_S19e"/>
    <property type="match status" value="1"/>
</dbReference>
<dbReference type="Gene3D" id="1.10.10.10">
    <property type="entry name" value="Winged helix-like DNA-binding domain superfamily/Winged helix DNA-binding domain"/>
    <property type="match status" value="1"/>
</dbReference>
<dbReference type="OrthoDB" id="428974at2759"/>
<keyword evidence="2 4" id="KW-0689">Ribosomal protein</keyword>
<dbReference type="PANTHER" id="PTHR11710">
    <property type="entry name" value="40S RIBOSOMAL PROTEIN S19"/>
    <property type="match status" value="1"/>
</dbReference>
<dbReference type="EMBL" id="JYDL01000083">
    <property type="protein sequence ID" value="KRX17715.1"/>
    <property type="molecule type" value="Genomic_DNA"/>
</dbReference>
<dbReference type="SUPFAM" id="SSF46785">
    <property type="entry name" value="Winged helix' DNA-binding domain"/>
    <property type="match status" value="1"/>
</dbReference>
<dbReference type="GO" id="GO:0022627">
    <property type="term" value="C:cytosolic small ribosomal subunit"/>
    <property type="evidence" value="ECO:0007669"/>
    <property type="project" value="TreeGrafter"/>
</dbReference>
<feature type="non-terminal residue" evidence="4">
    <location>
        <position position="1"/>
    </location>
</feature>
<dbReference type="GO" id="GO:0006412">
    <property type="term" value="P:translation"/>
    <property type="evidence" value="ECO:0007669"/>
    <property type="project" value="InterPro"/>
</dbReference>
<dbReference type="GO" id="GO:0000028">
    <property type="term" value="P:ribosomal small subunit assembly"/>
    <property type="evidence" value="ECO:0007669"/>
    <property type="project" value="TreeGrafter"/>
</dbReference>
<proteinExistence type="inferred from homology"/>
<gene>
    <name evidence="4" type="primary">RPS19S</name>
    <name evidence="4" type="ORF">T07_6603</name>
</gene>
<keyword evidence="3" id="KW-0687">Ribonucleoprotein</keyword>
<dbReference type="InterPro" id="IPR036388">
    <property type="entry name" value="WH-like_DNA-bd_sf"/>
</dbReference>
<protein>
    <submittedName>
        <fullName evidence="4">40S ribosomal protein S19S</fullName>
    </submittedName>
</protein>
<accession>A0A0V0RTA6</accession>
<evidence type="ECO:0000256" key="2">
    <source>
        <dbReference type="ARBA" id="ARBA00022980"/>
    </source>
</evidence>